<dbReference type="GO" id="GO:0016887">
    <property type="term" value="F:ATP hydrolysis activity"/>
    <property type="evidence" value="ECO:0007669"/>
    <property type="project" value="InterPro"/>
</dbReference>
<dbReference type="SUPFAM" id="SSF52540">
    <property type="entry name" value="P-loop containing nucleoside triphosphate hydrolases"/>
    <property type="match status" value="1"/>
</dbReference>
<evidence type="ECO:0000256" key="5">
    <source>
        <dbReference type="ARBA" id="ARBA00022840"/>
    </source>
</evidence>
<dbReference type="PROSITE" id="PS50893">
    <property type="entry name" value="ABC_TRANSPORTER_2"/>
    <property type="match status" value="1"/>
</dbReference>
<comment type="similarity">
    <text evidence="2">Belongs to the ABC transporter superfamily. Nitrate/nitrite/cyanate uptake transporter (NitT) (TC 3.A.1.16) family.</text>
</comment>
<evidence type="ECO:0000256" key="3">
    <source>
        <dbReference type="ARBA" id="ARBA00022448"/>
    </source>
</evidence>
<proteinExistence type="inferred from homology"/>
<comment type="subcellular location">
    <subcellularLocation>
        <location evidence="1">Cell inner membrane</location>
        <topology evidence="1">Peripheral membrane protein</topology>
    </subcellularLocation>
</comment>
<dbReference type="FunFam" id="3.40.50.300:FF:000425">
    <property type="entry name" value="Probable ABC transporter, ATP-binding subunit"/>
    <property type="match status" value="1"/>
</dbReference>
<keyword evidence="5 8" id="KW-0067">ATP-binding</keyword>
<accession>A0AB37UDX1</accession>
<dbReference type="EMBL" id="RSCK01000058">
    <property type="protein sequence ID" value="RUT07975.1"/>
    <property type="molecule type" value="Genomic_DNA"/>
</dbReference>
<evidence type="ECO:0000256" key="4">
    <source>
        <dbReference type="ARBA" id="ARBA00022741"/>
    </source>
</evidence>
<evidence type="ECO:0000313" key="8">
    <source>
        <dbReference type="EMBL" id="RUT07975.1"/>
    </source>
</evidence>
<evidence type="ECO:0000259" key="7">
    <source>
        <dbReference type="PROSITE" id="PS50893"/>
    </source>
</evidence>
<sequence>MTGALSQFSIMNNQKLFSGSNTVLTRRRAGFDAIQGHIQIQDLTIAYGRGKSCFIAVERVSLDIHPGQFVCLIGPSGCGKSTILNAIAGFVQPTDGTVQVDGQVIQTAGGDRGMVFQHPSLFPWKTVLENVAHGPRMAGKSRTQAHKLAKEFLEMVGLTSFANNYPATLSGGMQQRVAIARALVNYPRVLLMDEPFGALDAQMRILMQEQLLKLWEDFKTTVVFVTHDIDEAIFLGDRVAIMSANPGHILADLSVNLARPRHPELTLEPNFAELKRRCFDLVRQESLLVFERQSGKRL</sequence>
<dbReference type="Gene3D" id="3.40.50.300">
    <property type="entry name" value="P-loop containing nucleotide triphosphate hydrolases"/>
    <property type="match status" value="1"/>
</dbReference>
<keyword evidence="9" id="KW-1185">Reference proteome</keyword>
<dbReference type="AlphaFoldDB" id="A0AB37UDX1"/>
<dbReference type="PANTHER" id="PTHR42788:SF13">
    <property type="entry name" value="ALIPHATIC SULFONATES IMPORT ATP-BINDING PROTEIN SSUB"/>
    <property type="match status" value="1"/>
</dbReference>
<dbReference type="InterPro" id="IPR003439">
    <property type="entry name" value="ABC_transporter-like_ATP-bd"/>
</dbReference>
<dbReference type="Pfam" id="PF00005">
    <property type="entry name" value="ABC_tran"/>
    <property type="match status" value="1"/>
</dbReference>
<dbReference type="GO" id="GO:0005524">
    <property type="term" value="F:ATP binding"/>
    <property type="evidence" value="ECO:0007669"/>
    <property type="project" value="UniProtKB-KW"/>
</dbReference>
<evidence type="ECO:0000256" key="1">
    <source>
        <dbReference type="ARBA" id="ARBA00004417"/>
    </source>
</evidence>
<dbReference type="CDD" id="cd03293">
    <property type="entry name" value="ABC_NrtD_SsuB_transporters"/>
    <property type="match status" value="1"/>
</dbReference>
<feature type="domain" description="ABC transporter" evidence="7">
    <location>
        <begin position="38"/>
        <end position="269"/>
    </location>
</feature>
<dbReference type="SMART" id="SM00382">
    <property type="entry name" value="AAA"/>
    <property type="match status" value="1"/>
</dbReference>
<keyword evidence="4" id="KW-0547">Nucleotide-binding</keyword>
<dbReference type="GO" id="GO:0005886">
    <property type="term" value="C:plasma membrane"/>
    <property type="evidence" value="ECO:0007669"/>
    <property type="project" value="UniProtKB-SubCell"/>
</dbReference>
<dbReference type="InterPro" id="IPR027417">
    <property type="entry name" value="P-loop_NTPase"/>
</dbReference>
<dbReference type="PROSITE" id="PS00211">
    <property type="entry name" value="ABC_TRANSPORTER_1"/>
    <property type="match status" value="1"/>
</dbReference>
<keyword evidence="3" id="KW-0813">Transport</keyword>
<reference evidence="8 9" key="1">
    <citation type="journal article" date="2019" name="Genome Biol. Evol.">
        <title>Day and night: Metabolic profiles and evolutionary relationships of six axenic non-marine cyanobacteria.</title>
        <authorList>
            <person name="Will S.E."/>
            <person name="Henke P."/>
            <person name="Boedeker C."/>
            <person name="Huang S."/>
            <person name="Brinkmann H."/>
            <person name="Rohde M."/>
            <person name="Jarek M."/>
            <person name="Friedl T."/>
            <person name="Seufert S."/>
            <person name="Schumacher M."/>
            <person name="Overmann J."/>
            <person name="Neumann-Schaal M."/>
            <person name="Petersen J."/>
        </authorList>
    </citation>
    <scope>NUCLEOTIDE SEQUENCE [LARGE SCALE GENOMIC DNA]</scope>
    <source>
        <strain evidence="8 9">SAG 39.79</strain>
    </source>
</reference>
<evidence type="ECO:0000256" key="6">
    <source>
        <dbReference type="ARBA" id="ARBA00066388"/>
    </source>
</evidence>
<dbReference type="InterPro" id="IPR003593">
    <property type="entry name" value="AAA+_ATPase"/>
</dbReference>
<evidence type="ECO:0000313" key="9">
    <source>
        <dbReference type="Proteomes" id="UP000282574"/>
    </source>
</evidence>
<name>A0AB37UDX1_9CYAN</name>
<dbReference type="GO" id="GO:0015418">
    <property type="term" value="F:ABC-type quaternary ammonium compound transporting activity"/>
    <property type="evidence" value="ECO:0007669"/>
    <property type="project" value="UniProtKB-EC"/>
</dbReference>
<dbReference type="InterPro" id="IPR050166">
    <property type="entry name" value="ABC_transporter_ATP-bind"/>
</dbReference>
<dbReference type="PANTHER" id="PTHR42788">
    <property type="entry name" value="TAURINE IMPORT ATP-BINDING PROTEIN-RELATED"/>
    <property type="match status" value="1"/>
</dbReference>
<dbReference type="InterPro" id="IPR017871">
    <property type="entry name" value="ABC_transporter-like_CS"/>
</dbReference>
<dbReference type="Proteomes" id="UP000282574">
    <property type="component" value="Unassembled WGS sequence"/>
</dbReference>
<organism evidence="8 9">
    <name type="scientific">Chroococcidiopsis cubana SAG 39.79</name>
    <dbReference type="NCBI Taxonomy" id="388085"/>
    <lineage>
        <taxon>Bacteria</taxon>
        <taxon>Bacillati</taxon>
        <taxon>Cyanobacteriota</taxon>
        <taxon>Cyanophyceae</taxon>
        <taxon>Chroococcidiopsidales</taxon>
        <taxon>Chroococcidiopsidaceae</taxon>
        <taxon>Chroococcidiopsis</taxon>
    </lineage>
</organism>
<gene>
    <name evidence="8" type="ORF">DSM107010_49250</name>
</gene>
<dbReference type="EC" id="7.6.2.9" evidence="6"/>
<comment type="caution">
    <text evidence="8">The sequence shown here is derived from an EMBL/GenBank/DDBJ whole genome shotgun (WGS) entry which is preliminary data.</text>
</comment>
<protein>
    <recommendedName>
        <fullName evidence="6">ABC-type quaternary amine transporter</fullName>
        <ecNumber evidence="6">7.6.2.9</ecNumber>
    </recommendedName>
</protein>
<evidence type="ECO:0000256" key="2">
    <source>
        <dbReference type="ARBA" id="ARBA00009440"/>
    </source>
</evidence>